<dbReference type="EMBL" id="CM011678">
    <property type="protein sequence ID" value="TMS19741.1"/>
    <property type="molecule type" value="Genomic_DNA"/>
</dbReference>
<dbReference type="Proteomes" id="UP000793456">
    <property type="component" value="Chromosome V"/>
</dbReference>
<organism evidence="1 2">
    <name type="scientific">Larimichthys crocea</name>
    <name type="common">Large yellow croaker</name>
    <name type="synonym">Pseudosciaena crocea</name>
    <dbReference type="NCBI Taxonomy" id="215358"/>
    <lineage>
        <taxon>Eukaryota</taxon>
        <taxon>Metazoa</taxon>
        <taxon>Chordata</taxon>
        <taxon>Craniata</taxon>
        <taxon>Vertebrata</taxon>
        <taxon>Euteleostomi</taxon>
        <taxon>Actinopterygii</taxon>
        <taxon>Neopterygii</taxon>
        <taxon>Teleostei</taxon>
        <taxon>Neoteleostei</taxon>
        <taxon>Acanthomorphata</taxon>
        <taxon>Eupercaria</taxon>
        <taxon>Sciaenidae</taxon>
        <taxon>Larimichthys</taxon>
    </lineage>
</organism>
<protein>
    <submittedName>
        <fullName evidence="1">Uncharacterized protein</fullName>
    </submittedName>
</protein>
<gene>
    <name evidence="1" type="ORF">E3U43_004062</name>
</gene>
<evidence type="ECO:0000313" key="1">
    <source>
        <dbReference type="EMBL" id="TMS19741.1"/>
    </source>
</evidence>
<sequence length="1258" mass="138062">AKYKLQELLRHHVFSQAVLTVDELATVRQIRTLANQVVTISVSDSGEILLGEKGIHLTTTNIMASNGIIHMIDGLLYPPSILPILPHRCDVTESKITMGPCVHCSYLYETDCPEGTTELNSHQTGCEYVTSPLRPTLSRGCAKFCNATRQVRTVLDCRCLHGVCDNRPGSRGVCRRGSCIEGYSGENCDRTATPCNSDGLQEHCHIHAYCTHTGLNTKCVCRDGYDGDGHSCSPINPCLKSNRGDCDTNAQCVYAGPGNASCVCSEGWTGDGRVCVEINNCQLQSRGGCSPNADCNHRGPGQAKCEQKEGETHTCTCPDGYAGDGHICYGTLLDELDMNPELYLFHRLTEKYSHLSLDLSGNFTLLVPTSKAMRNVTSDRFWISRHNLPHFLRAHILPGIYSVEDLDKLVGSKQPTLNPPTFWEISNSSGMYNLTKELNQADFTLLLPTDEAIRQHLSRTNSSVLDSDVLKYHVILRELLFPDHLSDGKLKSTMLGEDYQVQFHIDNKNQTVVNGVPLDGTFTETEYGIIMVLPQVLKIQRNRCSKHVTVQVNGRCADCDGPPRCLFDYKPIKAQFPANMRSNCRYRKRVGSRRKLVPGCVIKCLRVLTDNSCCPGYYGHECFKCPGDVGSWCSNHGQCQDELDLCSRSNGGCSEFAVCTKVSAGERTCTCKAGYTGDGVVCLEIDGCLVNNGGCHKSADCIRIGANITGCRCQTGFQGSGLFCYPVNPCRNNNGGCSRYARCEYMGQGQRNCTCLRGHVGDGFSCRGTTNNEVFRNPENAFFTRMLSASDSRNLYGDGPFTVFVPAEETNNDSSGSVWVNNRSRIVRSDYTTTNGVIHHVDKLLTPYKLQDKPMNLTSAAVFYGYNRFYKLIEDAGLIPVLKESIHQPFTMFWPTDQALSSLPAERQRWLSSPDHQDQLAAIVKAHIIRNSKILSISQPHAFSSFRTMHGSTIKYSCDKNVVGAVLINTNAARVEERFLAFKEGIAYGIDQLLEPPGLGAHCDTLENKTTYFVQAAWSLLVVTMVTATMVSPVQEDVGATMASKEEPANCVSAAITDPTAQLAAAGGREGVTRASRGLGSVPVIQAGQAQSQRSVSSVTLRPTACPVLVVSVNLDFRGTAPIAVQSHLQTSAWSITGGCHQNADCNQTGLLVKLHLSKWLPRRRLLLRSHQQNVRRCECLTGYVGNGVQCLERLVSPVDRCLEANGGCDPVATCTDRHFFDKTAGVFHLRSPEGKYKMNFSQADACLPGRGRHVGQF</sequence>
<comment type="caution">
    <text evidence="1">The sequence shown here is derived from an EMBL/GenBank/DDBJ whole genome shotgun (WGS) entry which is preliminary data.</text>
</comment>
<evidence type="ECO:0000313" key="2">
    <source>
        <dbReference type="Proteomes" id="UP000793456"/>
    </source>
</evidence>
<accession>A0ACD3RLC6</accession>
<name>A0ACD3RLC6_LARCR</name>
<keyword evidence="2" id="KW-1185">Reference proteome</keyword>
<feature type="non-terminal residue" evidence="1">
    <location>
        <position position="1"/>
    </location>
</feature>
<reference evidence="1" key="1">
    <citation type="submission" date="2018-11" db="EMBL/GenBank/DDBJ databases">
        <title>The sequence and de novo assembly of Larimichthys crocea genome using PacBio and Hi-C technologies.</title>
        <authorList>
            <person name="Xu P."/>
            <person name="Chen B."/>
            <person name="Zhou Z."/>
            <person name="Ke Q."/>
            <person name="Wu Y."/>
            <person name="Bai H."/>
            <person name="Pu F."/>
        </authorList>
    </citation>
    <scope>NUCLEOTIDE SEQUENCE</scope>
    <source>
        <tissue evidence="1">Muscle</tissue>
    </source>
</reference>
<proteinExistence type="predicted"/>